<dbReference type="Pfam" id="PF13239">
    <property type="entry name" value="2TM"/>
    <property type="match status" value="1"/>
</dbReference>
<evidence type="ECO:0000256" key="1">
    <source>
        <dbReference type="SAM" id="Phobius"/>
    </source>
</evidence>
<name>A0ABW5YR98_9FLAO</name>
<reference evidence="4" key="1">
    <citation type="journal article" date="2019" name="Int. J. Syst. Evol. Microbiol.">
        <title>The Global Catalogue of Microorganisms (GCM) 10K type strain sequencing project: providing services to taxonomists for standard genome sequencing and annotation.</title>
        <authorList>
            <consortium name="The Broad Institute Genomics Platform"/>
            <consortium name="The Broad Institute Genome Sequencing Center for Infectious Disease"/>
            <person name="Wu L."/>
            <person name="Ma J."/>
        </authorList>
    </citation>
    <scope>NUCLEOTIDE SEQUENCE [LARGE SCALE GENOMIC DNA]</scope>
    <source>
        <strain evidence="4">KCTC 22671</strain>
    </source>
</reference>
<feature type="transmembrane region" description="Helical" evidence="1">
    <location>
        <begin position="55"/>
        <end position="80"/>
    </location>
</feature>
<keyword evidence="1" id="KW-0472">Membrane</keyword>
<keyword evidence="1" id="KW-1133">Transmembrane helix</keyword>
<keyword evidence="4" id="KW-1185">Reference proteome</keyword>
<keyword evidence="1" id="KW-0812">Transmembrane</keyword>
<feature type="domain" description="2TM" evidence="2">
    <location>
        <begin position="13"/>
        <end position="94"/>
    </location>
</feature>
<gene>
    <name evidence="3" type="ORF">ACFS5J_12840</name>
</gene>
<organism evidence="3 4">
    <name type="scientific">Flavobacterium chuncheonense</name>
    <dbReference type="NCBI Taxonomy" id="2026653"/>
    <lineage>
        <taxon>Bacteria</taxon>
        <taxon>Pseudomonadati</taxon>
        <taxon>Bacteroidota</taxon>
        <taxon>Flavobacteriia</taxon>
        <taxon>Flavobacteriales</taxon>
        <taxon>Flavobacteriaceae</taxon>
        <taxon>Flavobacterium</taxon>
    </lineage>
</organism>
<evidence type="ECO:0000313" key="3">
    <source>
        <dbReference type="EMBL" id="MFD2892900.1"/>
    </source>
</evidence>
<sequence length="104" mass="12355">MENKYNKQERYDRAFKKVKRIKRFYTHAILYVIVNLIIIIINLNGAKLGKEHFHIFMPTFFWGLGLLAHGAAVFLPNTIMGSSWEKRKIRELMEKEKNSNGNWK</sequence>
<evidence type="ECO:0000259" key="2">
    <source>
        <dbReference type="Pfam" id="PF13239"/>
    </source>
</evidence>
<feature type="transmembrane region" description="Helical" evidence="1">
    <location>
        <begin position="24"/>
        <end position="43"/>
    </location>
</feature>
<protein>
    <submittedName>
        <fullName evidence="3">2TM domain-containing protein</fullName>
    </submittedName>
</protein>
<dbReference type="Proteomes" id="UP001597534">
    <property type="component" value="Unassembled WGS sequence"/>
</dbReference>
<dbReference type="EMBL" id="JBHUPC010000020">
    <property type="protein sequence ID" value="MFD2892900.1"/>
    <property type="molecule type" value="Genomic_DNA"/>
</dbReference>
<comment type="caution">
    <text evidence="3">The sequence shown here is derived from an EMBL/GenBank/DDBJ whole genome shotgun (WGS) entry which is preliminary data.</text>
</comment>
<evidence type="ECO:0000313" key="4">
    <source>
        <dbReference type="Proteomes" id="UP001597534"/>
    </source>
</evidence>
<proteinExistence type="predicted"/>
<dbReference type="RefSeq" id="WP_379812634.1">
    <property type="nucleotide sequence ID" value="NZ_JBHUPC010000020.1"/>
</dbReference>
<dbReference type="InterPro" id="IPR025698">
    <property type="entry name" value="2TM_dom"/>
</dbReference>
<accession>A0ABW5YR98</accession>